<gene>
    <name evidence="1" type="ORF">SAMN05421679_106115</name>
</gene>
<evidence type="ECO:0000313" key="2">
    <source>
        <dbReference type="Proteomes" id="UP001158050"/>
    </source>
</evidence>
<proteinExistence type="predicted"/>
<organism evidence="1 2">
    <name type="scientific">Epilithonimonas pallida</name>
    <dbReference type="NCBI Taxonomy" id="373671"/>
    <lineage>
        <taxon>Bacteria</taxon>
        <taxon>Pseudomonadati</taxon>
        <taxon>Bacteroidota</taxon>
        <taxon>Flavobacteriia</taxon>
        <taxon>Flavobacteriales</taxon>
        <taxon>Weeksellaceae</taxon>
        <taxon>Chryseobacterium group</taxon>
        <taxon>Epilithonimonas</taxon>
    </lineage>
</organism>
<keyword evidence="2" id="KW-1185">Reference proteome</keyword>
<evidence type="ECO:0000313" key="1">
    <source>
        <dbReference type="EMBL" id="SMP94716.1"/>
    </source>
</evidence>
<sequence>MEYLIIQIIQGPTGIIRVERDERNFENYPSKFDEIMIQVGEKQVKTEIVHIENNTIFVEKITS</sequence>
<protein>
    <submittedName>
        <fullName evidence="1">Uncharacterized protein</fullName>
    </submittedName>
</protein>
<name>A0ABY1R654_9FLAO</name>
<dbReference type="RefSeq" id="WP_283417300.1">
    <property type="nucleotide sequence ID" value="NZ_FXUO01000006.1"/>
</dbReference>
<dbReference type="EMBL" id="FXUO01000006">
    <property type="protein sequence ID" value="SMP94716.1"/>
    <property type="molecule type" value="Genomic_DNA"/>
</dbReference>
<reference evidence="1 2" key="1">
    <citation type="submission" date="2017-05" db="EMBL/GenBank/DDBJ databases">
        <authorList>
            <person name="Varghese N."/>
            <person name="Submissions S."/>
        </authorList>
    </citation>
    <scope>NUCLEOTIDE SEQUENCE [LARGE SCALE GENOMIC DNA]</scope>
    <source>
        <strain evidence="1 2">DSM 18015</strain>
    </source>
</reference>
<accession>A0ABY1R654</accession>
<dbReference type="Proteomes" id="UP001158050">
    <property type="component" value="Unassembled WGS sequence"/>
</dbReference>
<comment type="caution">
    <text evidence="1">The sequence shown here is derived from an EMBL/GenBank/DDBJ whole genome shotgun (WGS) entry which is preliminary data.</text>
</comment>